<dbReference type="Pfam" id="PF14384">
    <property type="entry name" value="BrnA_antitoxin"/>
    <property type="match status" value="1"/>
</dbReference>
<evidence type="ECO:0000256" key="1">
    <source>
        <dbReference type="SAM" id="MobiDB-lite"/>
    </source>
</evidence>
<comment type="caution">
    <text evidence="2">The sequence shown here is derived from an EMBL/GenBank/DDBJ whole genome shotgun (WGS) entry which is preliminary data.</text>
</comment>
<dbReference type="RefSeq" id="WP_173080698.1">
    <property type="nucleotide sequence ID" value="NZ_BLTE01000001.1"/>
</dbReference>
<dbReference type="Proteomes" id="UP000494245">
    <property type="component" value="Unassembled WGS sequence"/>
</dbReference>
<dbReference type="EMBL" id="BLTE01000001">
    <property type="protein sequence ID" value="GFK92535.1"/>
    <property type="molecule type" value="Genomic_DNA"/>
</dbReference>
<reference evidence="2 3" key="1">
    <citation type="submission" date="2020-04" db="EMBL/GenBank/DDBJ databases">
        <authorList>
            <consortium name="Desulfovibrio sp. FSS-1 genome sequencing consortium"/>
            <person name="Shimoshige H."/>
            <person name="Kobayashi H."/>
            <person name="Maekawa T."/>
        </authorList>
    </citation>
    <scope>NUCLEOTIDE SEQUENCE [LARGE SCALE GENOMIC DNA]</scope>
    <source>
        <strain evidence="2 3">SIID29052-01</strain>
    </source>
</reference>
<dbReference type="AlphaFoldDB" id="A0A6V8LW84"/>
<evidence type="ECO:0000313" key="3">
    <source>
        <dbReference type="Proteomes" id="UP000494245"/>
    </source>
</evidence>
<evidence type="ECO:0008006" key="4">
    <source>
        <dbReference type="Google" id="ProtNLM"/>
    </source>
</evidence>
<accession>A0A6V8LW84</accession>
<name>A0A6V8LW84_9BACT</name>
<reference evidence="2 3" key="2">
    <citation type="submission" date="2020-05" db="EMBL/GenBank/DDBJ databases">
        <title>Draft genome sequence of Desulfovibrio sp. strainFSS-1.</title>
        <authorList>
            <person name="Shimoshige H."/>
            <person name="Kobayashi H."/>
            <person name="Maekawa T."/>
        </authorList>
    </citation>
    <scope>NUCLEOTIDE SEQUENCE [LARGE SCALE GENOMIC DNA]</scope>
    <source>
        <strain evidence="2 3">SIID29052-01</strain>
    </source>
</reference>
<dbReference type="InterPro" id="IPR025528">
    <property type="entry name" value="BrnA_antitoxin"/>
</dbReference>
<gene>
    <name evidence="2" type="ORF">NNJEOMEG_00360</name>
</gene>
<evidence type="ECO:0000313" key="2">
    <source>
        <dbReference type="EMBL" id="GFK92535.1"/>
    </source>
</evidence>
<proteinExistence type="predicted"/>
<sequence>MSKAESGNREELQSLAALPDEAVDTSDIPEVSEFEGSVRGRFFRPLKKSVTIRLDADVLEYLRAIGPGYQTRINSILRDYMAARARSA</sequence>
<feature type="compositionally biased region" description="Basic and acidic residues" evidence="1">
    <location>
        <begin position="1"/>
        <end position="12"/>
    </location>
</feature>
<protein>
    <recommendedName>
        <fullName evidence="4">BrnA antitoxin of type II toxin-antitoxin system</fullName>
    </recommendedName>
</protein>
<keyword evidence="3" id="KW-1185">Reference proteome</keyword>
<feature type="region of interest" description="Disordered" evidence="1">
    <location>
        <begin position="1"/>
        <end position="24"/>
    </location>
</feature>
<organism evidence="2 3">
    <name type="scientific">Fundidesulfovibrio magnetotacticus</name>
    <dbReference type="NCBI Taxonomy" id="2730080"/>
    <lineage>
        <taxon>Bacteria</taxon>
        <taxon>Pseudomonadati</taxon>
        <taxon>Thermodesulfobacteriota</taxon>
        <taxon>Desulfovibrionia</taxon>
        <taxon>Desulfovibrionales</taxon>
        <taxon>Desulfovibrionaceae</taxon>
        <taxon>Fundidesulfovibrio</taxon>
    </lineage>
</organism>